<proteinExistence type="inferred from homology"/>
<dbReference type="InterPro" id="IPR006683">
    <property type="entry name" value="Thioestr_dom"/>
</dbReference>
<comment type="similarity">
    <text evidence="1">Belongs to the thioesterase PaaI family.</text>
</comment>
<dbReference type="Gene3D" id="3.10.129.10">
    <property type="entry name" value="Hotdog Thioesterase"/>
    <property type="match status" value="1"/>
</dbReference>
<dbReference type="Pfam" id="PF03061">
    <property type="entry name" value="4HBT"/>
    <property type="match status" value="1"/>
</dbReference>
<sequence>MSQSIWFKDATPQQLNEFAKGTISDVLGIEITEVGPDFVRGTMPADARTFQPMGRVHGGANVVLAESLGSVAANMLVDTTEYFCVGLEVNANHVRGVTGGTVTGTARLLYQGRSTQVWEIRLEDERGKLSCISRLTMAVVKHGQS</sequence>
<dbReference type="PANTHER" id="PTHR43240:SF5">
    <property type="entry name" value="1,4-DIHYDROXY-2-NAPHTHOYL-COA THIOESTERASE 1"/>
    <property type="match status" value="1"/>
</dbReference>
<comment type="caution">
    <text evidence="4">The sequence shown here is derived from an EMBL/GenBank/DDBJ whole genome shotgun (WGS) entry which is preliminary data.</text>
</comment>
<evidence type="ECO:0000259" key="3">
    <source>
        <dbReference type="Pfam" id="PF03061"/>
    </source>
</evidence>
<dbReference type="GO" id="GO:0061522">
    <property type="term" value="F:1,4-dihydroxy-2-naphthoyl-CoA thioesterase activity"/>
    <property type="evidence" value="ECO:0007669"/>
    <property type="project" value="TreeGrafter"/>
</dbReference>
<dbReference type="OrthoDB" id="9798208at2"/>
<gene>
    <name evidence="4" type="ORF">FKG94_15435</name>
</gene>
<organism evidence="4 5">
    <name type="scientific">Exilibacterium tricleocarpae</name>
    <dbReference type="NCBI Taxonomy" id="2591008"/>
    <lineage>
        <taxon>Bacteria</taxon>
        <taxon>Pseudomonadati</taxon>
        <taxon>Pseudomonadota</taxon>
        <taxon>Gammaproteobacteria</taxon>
        <taxon>Cellvibrionales</taxon>
        <taxon>Cellvibrionaceae</taxon>
        <taxon>Exilibacterium</taxon>
    </lineage>
</organism>
<evidence type="ECO:0000313" key="5">
    <source>
        <dbReference type="Proteomes" id="UP000319732"/>
    </source>
</evidence>
<dbReference type="SUPFAM" id="SSF54637">
    <property type="entry name" value="Thioesterase/thiol ester dehydrase-isomerase"/>
    <property type="match status" value="1"/>
</dbReference>
<feature type="domain" description="Thioesterase" evidence="3">
    <location>
        <begin position="53"/>
        <end position="131"/>
    </location>
</feature>
<evidence type="ECO:0000256" key="1">
    <source>
        <dbReference type="ARBA" id="ARBA00008324"/>
    </source>
</evidence>
<reference evidence="4 5" key="1">
    <citation type="submission" date="2019-06" db="EMBL/GenBank/DDBJ databases">
        <title>Whole genome sequence for Cellvibrionaceae sp. R142.</title>
        <authorList>
            <person name="Wang G."/>
        </authorList>
    </citation>
    <scope>NUCLEOTIDE SEQUENCE [LARGE SCALE GENOMIC DNA]</scope>
    <source>
        <strain evidence="4 5">R142</strain>
    </source>
</reference>
<keyword evidence="5" id="KW-1185">Reference proteome</keyword>
<dbReference type="CDD" id="cd03443">
    <property type="entry name" value="PaaI_thioesterase"/>
    <property type="match status" value="1"/>
</dbReference>
<dbReference type="Proteomes" id="UP000319732">
    <property type="component" value="Unassembled WGS sequence"/>
</dbReference>
<accession>A0A545TFP4</accession>
<dbReference type="GO" id="GO:0005829">
    <property type="term" value="C:cytosol"/>
    <property type="evidence" value="ECO:0007669"/>
    <property type="project" value="TreeGrafter"/>
</dbReference>
<evidence type="ECO:0000256" key="2">
    <source>
        <dbReference type="ARBA" id="ARBA00022801"/>
    </source>
</evidence>
<dbReference type="RefSeq" id="WP_142905210.1">
    <property type="nucleotide sequence ID" value="NZ_ML660095.1"/>
</dbReference>
<dbReference type="EMBL" id="VHSG01000015">
    <property type="protein sequence ID" value="TQV76001.1"/>
    <property type="molecule type" value="Genomic_DNA"/>
</dbReference>
<name>A0A545TFP4_9GAMM</name>
<dbReference type="NCBIfam" id="TIGR00369">
    <property type="entry name" value="unchar_dom_1"/>
    <property type="match status" value="1"/>
</dbReference>
<dbReference type="PANTHER" id="PTHR43240">
    <property type="entry name" value="1,4-DIHYDROXY-2-NAPHTHOYL-COA THIOESTERASE 1"/>
    <property type="match status" value="1"/>
</dbReference>
<dbReference type="AlphaFoldDB" id="A0A545TFP4"/>
<evidence type="ECO:0000313" key="4">
    <source>
        <dbReference type="EMBL" id="TQV76001.1"/>
    </source>
</evidence>
<dbReference type="InterPro" id="IPR003736">
    <property type="entry name" value="PAAI_dom"/>
</dbReference>
<keyword evidence="2" id="KW-0378">Hydrolase</keyword>
<protein>
    <submittedName>
        <fullName evidence="4">Hotdog fold thioesterase</fullName>
    </submittedName>
</protein>
<dbReference type="InterPro" id="IPR029069">
    <property type="entry name" value="HotDog_dom_sf"/>
</dbReference>